<evidence type="ECO:0000313" key="3">
    <source>
        <dbReference type="EMBL" id="OBP83320.1"/>
    </source>
</evidence>
<dbReference type="AlphaFoldDB" id="A0A1A5IQG3"/>
<proteinExistence type="predicted"/>
<dbReference type="RefSeq" id="WP_010911880.1">
    <property type="nucleotide sequence ID" value="NZ_LZTH01000001.1"/>
</dbReference>
<dbReference type="OrthoDB" id="8454349at2"/>
<comment type="caution">
    <text evidence="3">The sequence shown here is derived from an EMBL/GenBank/DDBJ whole genome shotgun (WGS) entry which is preliminary data.</text>
</comment>
<reference evidence="4" key="1">
    <citation type="submission" date="2016-06" db="EMBL/GenBank/DDBJ databases">
        <title>NZP2037 Pacbio-Illumina hybrid assembly.</title>
        <authorList>
            <person name="Ramsay J.P."/>
        </authorList>
    </citation>
    <scope>NUCLEOTIDE SEQUENCE [LARGE SCALE GENOMIC DNA]</scope>
    <source>
        <strain evidence="4">R7ANS::ICEMlSym2042</strain>
    </source>
</reference>
<keyword evidence="2" id="KW-0812">Transmembrane</keyword>
<keyword evidence="1" id="KW-0175">Coiled coil</keyword>
<keyword evidence="2" id="KW-0472">Membrane</keyword>
<organism evidence="3 4">
    <name type="scientific">Rhizobium loti</name>
    <name type="common">Mesorhizobium loti</name>
    <dbReference type="NCBI Taxonomy" id="381"/>
    <lineage>
        <taxon>Bacteria</taxon>
        <taxon>Pseudomonadati</taxon>
        <taxon>Pseudomonadota</taxon>
        <taxon>Alphaproteobacteria</taxon>
        <taxon>Hyphomicrobiales</taxon>
        <taxon>Phyllobacteriaceae</taxon>
        <taxon>Mesorhizobium</taxon>
    </lineage>
</organism>
<dbReference type="GeneID" id="66681687"/>
<sequence length="108" mass="11439">MATATGKTANEARANSDLEADIRQLKADIDKLTKQLAKTGEHGYGTARRAATEGVEQLRAQGEAAFDSLRGSAKDIEAQLLANVREKPVTSLAIAAGVGFLFALLARR</sequence>
<dbReference type="PANTHER" id="PTHR35893:SF3">
    <property type="entry name" value="INNER MEMBRANE PROTEIN"/>
    <property type="match status" value="1"/>
</dbReference>
<keyword evidence="2" id="KW-1133">Transmembrane helix</keyword>
<gene>
    <name evidence="3" type="ORF">BAE39_07490</name>
</gene>
<dbReference type="InterPro" id="IPR010279">
    <property type="entry name" value="YqjD/ElaB"/>
</dbReference>
<evidence type="ECO:0000313" key="4">
    <source>
        <dbReference type="Proteomes" id="UP000093748"/>
    </source>
</evidence>
<evidence type="ECO:0000256" key="1">
    <source>
        <dbReference type="SAM" id="Coils"/>
    </source>
</evidence>
<name>A0A1A5IQG3_RHILI</name>
<feature type="transmembrane region" description="Helical" evidence="2">
    <location>
        <begin position="89"/>
        <end position="106"/>
    </location>
</feature>
<dbReference type="Proteomes" id="UP000093748">
    <property type="component" value="Unassembled WGS sequence"/>
</dbReference>
<protein>
    <recommendedName>
        <fullName evidence="5">DUF883 domain-containing protein</fullName>
    </recommendedName>
</protein>
<dbReference type="EMBL" id="LZTJ01000001">
    <property type="protein sequence ID" value="OBP83320.1"/>
    <property type="molecule type" value="Genomic_DNA"/>
</dbReference>
<dbReference type="GO" id="GO:0043022">
    <property type="term" value="F:ribosome binding"/>
    <property type="evidence" value="ECO:0007669"/>
    <property type="project" value="InterPro"/>
</dbReference>
<accession>A0A1A5IQG3</accession>
<evidence type="ECO:0000256" key="2">
    <source>
        <dbReference type="SAM" id="Phobius"/>
    </source>
</evidence>
<feature type="coiled-coil region" evidence="1">
    <location>
        <begin position="15"/>
        <end position="42"/>
    </location>
</feature>
<evidence type="ECO:0008006" key="5">
    <source>
        <dbReference type="Google" id="ProtNLM"/>
    </source>
</evidence>
<dbReference type="PANTHER" id="PTHR35893">
    <property type="entry name" value="INNER MEMBRANE PROTEIN-RELATED"/>
    <property type="match status" value="1"/>
</dbReference>